<proteinExistence type="predicted"/>
<dbReference type="PROSITE" id="PS51257">
    <property type="entry name" value="PROKAR_LIPOPROTEIN"/>
    <property type="match status" value="1"/>
</dbReference>
<dbReference type="EMBL" id="SBLB01000001">
    <property type="protein sequence ID" value="RYC70927.1"/>
    <property type="molecule type" value="Genomic_DNA"/>
</dbReference>
<keyword evidence="2" id="KW-1185">Reference proteome</keyword>
<dbReference type="RefSeq" id="WP_129599551.1">
    <property type="nucleotide sequence ID" value="NZ_SBLB01000001.1"/>
</dbReference>
<organism evidence="1 2">
    <name type="scientific">Spirosoma sordidisoli</name>
    <dbReference type="NCBI Taxonomy" id="2502893"/>
    <lineage>
        <taxon>Bacteria</taxon>
        <taxon>Pseudomonadati</taxon>
        <taxon>Bacteroidota</taxon>
        <taxon>Cytophagia</taxon>
        <taxon>Cytophagales</taxon>
        <taxon>Cytophagaceae</taxon>
        <taxon>Spirosoma</taxon>
    </lineage>
</organism>
<name>A0A4Q2UMQ8_9BACT</name>
<evidence type="ECO:0000313" key="2">
    <source>
        <dbReference type="Proteomes" id="UP000290407"/>
    </source>
</evidence>
<comment type="caution">
    <text evidence="1">The sequence shown here is derived from an EMBL/GenBank/DDBJ whole genome shotgun (WGS) entry which is preliminary data.</text>
</comment>
<accession>A0A4Q2UMQ8</accession>
<sequence>MKAPIRLWVVAWAVLALVFSCIREYQPASVSTSPKLIVEGQVTDQPGPYTVRLTRTADYSIRSINLLEEGATVILADDAGNRETLLEQAPGGTYRTRPGGLQGVAGRRYTLTITTRAGKQYQSSAELLTAAPPITRAYAEYRAEPLALTRSEVSGWDVYIDTKDPETPGNFYRYEWTNYQDTASCATIIDDVRTGAYHDLRCCTPCWEINRCYNCLNVNSDVNINGKTLSRQFIMRVPYTSRKTYYLEIEQQAISKGAYDFWKRVRQLTQNVGGLFDAAPAVSDGNLRCISDPAEPVFGYFSATGVTVVPLLVNRRNAPGPPDVSRPAIFRVPPDPCAVCENTIYRTPNRPRWWVD</sequence>
<dbReference type="InterPro" id="IPR025345">
    <property type="entry name" value="DUF4249"/>
</dbReference>
<gene>
    <name evidence="1" type="ORF">EQG79_01890</name>
</gene>
<reference evidence="1 2" key="1">
    <citation type="submission" date="2019-01" db="EMBL/GenBank/DDBJ databases">
        <title>Spirosoma flava sp. nov., a propanil-degrading bacterium isolated from herbicide-contaminated soil.</title>
        <authorList>
            <person name="Zhang L."/>
            <person name="Jiang J.-D."/>
        </authorList>
    </citation>
    <scope>NUCLEOTIDE SEQUENCE [LARGE SCALE GENOMIC DNA]</scope>
    <source>
        <strain evidence="1 2">TY50</strain>
    </source>
</reference>
<dbReference type="Pfam" id="PF14054">
    <property type="entry name" value="DUF4249"/>
    <property type="match status" value="1"/>
</dbReference>
<protein>
    <submittedName>
        <fullName evidence="1">DUF4249 domain-containing protein</fullName>
    </submittedName>
</protein>
<evidence type="ECO:0000313" key="1">
    <source>
        <dbReference type="EMBL" id="RYC70927.1"/>
    </source>
</evidence>
<dbReference type="AlphaFoldDB" id="A0A4Q2UMQ8"/>
<dbReference type="Proteomes" id="UP000290407">
    <property type="component" value="Unassembled WGS sequence"/>
</dbReference>